<sequence>MNNFIIATSQNIRVSPNTLFFINEPNKIIVKKGIVINDDAIFLPVNVNKKLYTIAKIEHLNDISNNKETLPEKGCCSLLDLPRIYFEDISIKFTKIIDINKVYINNLFIF</sequence>
<name>A0A4Y6V825_9PROT</name>
<evidence type="ECO:0000313" key="2">
    <source>
        <dbReference type="Proteomes" id="UP000317214"/>
    </source>
</evidence>
<gene>
    <name evidence="1" type="ORF">D5366_04550</name>
</gene>
<keyword evidence="2" id="KW-1185">Reference proteome</keyword>
<accession>A0A4Y6V825</accession>
<reference evidence="1 2" key="1">
    <citation type="submission" date="2018-09" db="EMBL/GenBank/DDBJ databases">
        <title>The complete genome sequence of Neokomagataea tanensis NBRC 106556(T).</title>
        <authorList>
            <person name="Chua K.-O."/>
            <person name="See-Too W.-S."/>
            <person name="Hong K.-W."/>
            <person name="Yin W.-F."/>
            <person name="Chan K.-G."/>
        </authorList>
    </citation>
    <scope>NUCLEOTIDE SEQUENCE [LARGE SCALE GENOMIC DNA]</scope>
    <source>
        <strain evidence="2">AH13 \ NBRC 106556</strain>
    </source>
</reference>
<dbReference type="EMBL" id="CP032485">
    <property type="protein sequence ID" value="QDH24627.1"/>
    <property type="molecule type" value="Genomic_DNA"/>
</dbReference>
<protein>
    <submittedName>
        <fullName evidence="1">Uncharacterized protein</fullName>
    </submittedName>
</protein>
<organism evidence="1 2">
    <name type="scientific">Neokomagataea tanensis</name>
    <dbReference type="NCBI Taxonomy" id="661191"/>
    <lineage>
        <taxon>Bacteria</taxon>
        <taxon>Pseudomonadati</taxon>
        <taxon>Pseudomonadota</taxon>
        <taxon>Alphaproteobacteria</taxon>
        <taxon>Acetobacterales</taxon>
        <taxon>Acetobacteraceae</taxon>
        <taxon>Neokomagataea</taxon>
    </lineage>
</organism>
<dbReference type="KEGG" id="ntn:D5366_04550"/>
<dbReference type="AlphaFoldDB" id="A0A4Y6V825"/>
<dbReference type="Proteomes" id="UP000317214">
    <property type="component" value="Chromosome"/>
</dbReference>
<evidence type="ECO:0000313" key="1">
    <source>
        <dbReference type="EMBL" id="QDH24627.1"/>
    </source>
</evidence>
<proteinExistence type="predicted"/>